<dbReference type="KEGG" id="vg:16213940"/>
<gene>
    <name evidence="1" type="primary">10</name>
    <name evidence="1" type="ORF">PBI_HINDER_10</name>
</gene>
<name>R4JG77_9CAUD</name>
<keyword evidence="2" id="KW-1185">Reference proteome</keyword>
<dbReference type="EMBL" id="KC661275">
    <property type="protein sequence ID" value="AGK87489.1"/>
    <property type="molecule type" value="Genomic_DNA"/>
</dbReference>
<dbReference type="Gene3D" id="3.40.50.1820">
    <property type="entry name" value="alpha/beta hydrolase"/>
    <property type="match status" value="1"/>
</dbReference>
<proteinExistence type="predicted"/>
<dbReference type="SUPFAM" id="SSF53474">
    <property type="entry name" value="alpha/beta-Hydrolases"/>
    <property type="match status" value="1"/>
</dbReference>
<reference evidence="1 2" key="1">
    <citation type="submission" date="2013-02" db="EMBL/GenBank/DDBJ databases">
        <authorList>
            <person name="Balish M.F."/>
            <person name="Klepek H.N."/>
            <person name="Ahler R.M."/>
            <person name="Blakely T.M."/>
            <person name="Deihs M.E."/>
            <person name="Goebel E.J."/>
            <person name="Hausmann S.M."/>
            <person name="Henry C.A."/>
            <person name="Hoogendoorn J."/>
            <person name="Jeffers A.C."/>
            <person name="Light M.E."/>
            <person name="McCurdy K.A."/>
            <person name="Mize D.S."/>
            <person name="Moore C.R."/>
            <person name="Nestor P.M."/>
            <person name="Relko L.M."/>
            <person name="Brzoska R.M."/>
            <person name="Ream D.C."/>
            <person name="Actis L.A."/>
            <person name="Friedberg I."/>
            <person name="Janssen G.R."/>
            <person name="Bradley K.W."/>
            <person name="Khaja R."/>
            <person name="Lewis M.F."/>
            <person name="Barker L.P."/>
            <person name="Asai D.J."/>
            <person name="Bowman C.A."/>
            <person name="Russell D.A."/>
            <person name="Pope W.H."/>
            <person name="Jacobs-Sera D."/>
            <person name="Hendrix R.W."/>
            <person name="Hatfull G.F."/>
        </authorList>
    </citation>
    <scope>NUCLEOTIDE SEQUENCE [LARGE SCALE GENOMIC DNA]</scope>
</reference>
<dbReference type="InterPro" id="IPR041855">
    <property type="entry name" value="Lysin_B_C_ter"/>
</dbReference>
<dbReference type="RefSeq" id="YP_008051862.1">
    <property type="nucleotide sequence ID" value="NC_021308.1"/>
</dbReference>
<accession>R4JG77</accession>
<dbReference type="Proteomes" id="UP000013551">
    <property type="component" value="Segment"/>
</dbReference>
<evidence type="ECO:0000313" key="1">
    <source>
        <dbReference type="EMBL" id="AGK87489.1"/>
    </source>
</evidence>
<protein>
    <submittedName>
        <fullName evidence="1">Lysin B</fullName>
    </submittedName>
</protein>
<dbReference type="GeneID" id="16213940"/>
<evidence type="ECO:0000313" key="2">
    <source>
        <dbReference type="Proteomes" id="UP000013551"/>
    </source>
</evidence>
<dbReference type="InterPro" id="IPR029058">
    <property type="entry name" value="AB_hydrolase_fold"/>
</dbReference>
<sequence length="326" mass="36046">MILKVGSTGKVVSDWQAEMLERYPSYAKAADGGPLKVDGYFGYDDQAVQAEYEHRTNQPVDGEVTQGDLDYLGIKTGPVKKGRWLYTVHGTGMADPFGPGLPADTARDVEDLYDWQPIGNFPAAAFPMWPSITKGAEELRTQIASKPGEINMAGYSQGAVVCGQVLKHDIMSPSGSLHHRLKDVRKVVFWGNPMRQQGIAHTDEWIHPVASPSTMGILEDRLEGLEDAPFEVRDYAHEGDMYASIKADDMHEYEVAIGRLVMNATDFWRGQNSLVSQLLELQQRPLSEGIAVARAIIDAIGFLAKATGPQWPHLYNRYPAVAFLRS</sequence>
<dbReference type="OrthoDB" id="4625at10239"/>
<organism evidence="1 2">
    <name type="scientific">Mycobacterium phage HINdeR</name>
    <dbReference type="NCBI Taxonomy" id="1327770"/>
    <lineage>
        <taxon>Viruses</taxon>
        <taxon>Duplodnaviria</taxon>
        <taxon>Heunggongvirae</taxon>
        <taxon>Uroviricota</taxon>
        <taxon>Caudoviricetes</taxon>
        <taxon>Timshelvirus</taxon>
        <taxon>Timshelvirus HINdeR</taxon>
    </lineage>
</organism>
<dbReference type="Gene3D" id="1.10.10.1120">
    <property type="entry name" value="Lysin B, C-terminal linker domain"/>
    <property type="match status" value="1"/>
</dbReference>